<name>I4LPN9_GARVA</name>
<reference evidence="1 2" key="1">
    <citation type="journal article" date="2012" name="J. Bacteriol.">
        <title>Comparative Genomic Analyses of 17 Clinical Isolates of Gardnerella vaginalis Provide Evidence of Multiple Genetically Isolated Clades Consistent with Subspeciation into Genovars.</title>
        <authorList>
            <person name="Ahmed A."/>
            <person name="Earl J."/>
            <person name="Retchless A."/>
            <person name="Hillier S."/>
            <person name="Rabe L."/>
            <person name="Cherpes T."/>
            <person name="Powell E."/>
            <person name="Janto B."/>
            <person name="Eutsey R."/>
            <person name="Hiller N.L."/>
            <person name="Boissy R."/>
            <person name="Dahlgreen M."/>
            <person name="Hall B."/>
            <person name="Costerton J."/>
            <person name="Post J.C."/>
            <person name="Hu F."/>
            <person name="Ehrlich G."/>
        </authorList>
    </citation>
    <scope>NUCLEOTIDE SEQUENCE [LARGE SCALE GENOMIC DNA]</scope>
    <source>
        <strain evidence="1 2">55152</strain>
    </source>
</reference>
<organism evidence="1 2">
    <name type="scientific">Gardnerella vaginalis 55152</name>
    <dbReference type="NCBI Taxonomy" id="698955"/>
    <lineage>
        <taxon>Bacteria</taxon>
        <taxon>Bacillati</taxon>
        <taxon>Actinomycetota</taxon>
        <taxon>Actinomycetes</taxon>
        <taxon>Bifidobacteriales</taxon>
        <taxon>Bifidobacteriaceae</taxon>
        <taxon>Gardnerella</taxon>
    </lineage>
</organism>
<evidence type="ECO:0000313" key="2">
    <source>
        <dbReference type="Proteomes" id="UP000005936"/>
    </source>
</evidence>
<evidence type="ECO:0000313" key="1">
    <source>
        <dbReference type="EMBL" id="EIK78929.1"/>
    </source>
</evidence>
<dbReference type="AlphaFoldDB" id="I4LPN9"/>
<dbReference type="Proteomes" id="UP000005936">
    <property type="component" value="Unassembled WGS sequence"/>
</dbReference>
<proteinExistence type="predicted"/>
<gene>
    <name evidence="1" type="ORF">CGSMWGv55152_06418</name>
</gene>
<protein>
    <submittedName>
        <fullName evidence="1">Uncharacterized protein</fullName>
    </submittedName>
</protein>
<comment type="caution">
    <text evidence="1">The sequence shown here is derived from an EMBL/GenBank/DDBJ whole genome shotgun (WGS) entry which is preliminary data.</text>
</comment>
<accession>I4LPN9</accession>
<sequence>MFGIVPPSQIQDAVNMQAAESRGISFLSILQRPSIVFAVECANPLLIDNRSKAPNLDNFFIHNGPGRCVVSSRVGRFLLMSMC</sequence>
<dbReference type="EMBL" id="ADEQ01000024">
    <property type="protein sequence ID" value="EIK78929.1"/>
    <property type="molecule type" value="Genomic_DNA"/>
</dbReference>